<reference evidence="2 3" key="2">
    <citation type="journal article" date="2023" name="Mol. Biol. Evol.">
        <title>Genomics of Secondarily Temperate Adaptation in the Only Non-Antarctic Icefish.</title>
        <authorList>
            <person name="Rivera-Colon A.G."/>
            <person name="Rayamajhi N."/>
            <person name="Minhas B.F."/>
            <person name="Madrigal G."/>
            <person name="Bilyk K.T."/>
            <person name="Yoon V."/>
            <person name="Hune M."/>
            <person name="Gregory S."/>
            <person name="Cheng C.H.C."/>
            <person name="Catchen J.M."/>
        </authorList>
    </citation>
    <scope>NUCLEOTIDE SEQUENCE [LARGE SCALE GENOMIC DNA]</scope>
    <source>
        <strain evidence="2">JMC-PN-2008</strain>
    </source>
</reference>
<evidence type="ECO:0000313" key="3">
    <source>
        <dbReference type="Proteomes" id="UP001346869"/>
    </source>
</evidence>
<sequence length="109" mass="12473">MAPPTPRGRKQRVQQRESLREKEEEGGGGGNSPSVEMEGTVAAVHPRQYVLKSNPLLYECSAAQRRKGNGNKVILLHTAQRGRERNVEKERHKVSWLGRPRRLESRFKF</sequence>
<dbReference type="EMBL" id="JAUZQC010000015">
    <property type="protein sequence ID" value="KAK5858941.1"/>
    <property type="molecule type" value="Genomic_DNA"/>
</dbReference>
<evidence type="ECO:0000256" key="1">
    <source>
        <dbReference type="SAM" id="MobiDB-lite"/>
    </source>
</evidence>
<feature type="region of interest" description="Disordered" evidence="1">
    <location>
        <begin position="1"/>
        <end position="41"/>
    </location>
</feature>
<reference evidence="2 3" key="1">
    <citation type="journal article" date="2023" name="Genes (Basel)">
        <title>Chromosome-Level Genome Assembly and Circadian Gene Repertoire of the Patagonia Blennie Eleginops maclovinus-The Closest Ancestral Proxy of Antarctic Cryonotothenioids.</title>
        <authorList>
            <person name="Cheng C.C."/>
            <person name="Rivera-Colon A.G."/>
            <person name="Minhas B.F."/>
            <person name="Wilson L."/>
            <person name="Rayamajhi N."/>
            <person name="Vargas-Chacoff L."/>
            <person name="Catchen J.M."/>
        </authorList>
    </citation>
    <scope>NUCLEOTIDE SEQUENCE [LARGE SCALE GENOMIC DNA]</scope>
    <source>
        <strain evidence="2">JMC-PN-2008</strain>
    </source>
</reference>
<feature type="compositionally biased region" description="Basic and acidic residues" evidence="1">
    <location>
        <begin position="14"/>
        <end position="25"/>
    </location>
</feature>
<keyword evidence="3" id="KW-1185">Reference proteome</keyword>
<accession>A0AAN8ADQ2</accession>
<dbReference type="Proteomes" id="UP001346869">
    <property type="component" value="Unassembled WGS sequence"/>
</dbReference>
<organism evidence="2 3">
    <name type="scientific">Eleginops maclovinus</name>
    <name type="common">Patagonian blennie</name>
    <name type="synonym">Eleginus maclovinus</name>
    <dbReference type="NCBI Taxonomy" id="56733"/>
    <lineage>
        <taxon>Eukaryota</taxon>
        <taxon>Metazoa</taxon>
        <taxon>Chordata</taxon>
        <taxon>Craniata</taxon>
        <taxon>Vertebrata</taxon>
        <taxon>Euteleostomi</taxon>
        <taxon>Actinopterygii</taxon>
        <taxon>Neopterygii</taxon>
        <taxon>Teleostei</taxon>
        <taxon>Neoteleostei</taxon>
        <taxon>Acanthomorphata</taxon>
        <taxon>Eupercaria</taxon>
        <taxon>Perciformes</taxon>
        <taxon>Notothenioidei</taxon>
        <taxon>Eleginopidae</taxon>
        <taxon>Eleginops</taxon>
    </lineage>
</organism>
<evidence type="ECO:0000313" key="2">
    <source>
        <dbReference type="EMBL" id="KAK5858941.1"/>
    </source>
</evidence>
<protein>
    <submittedName>
        <fullName evidence="2">Uncharacterized protein</fullName>
    </submittedName>
</protein>
<name>A0AAN8ADQ2_ELEMC</name>
<dbReference type="AlphaFoldDB" id="A0AAN8ADQ2"/>
<gene>
    <name evidence="2" type="ORF">PBY51_003046</name>
</gene>
<comment type="caution">
    <text evidence="2">The sequence shown here is derived from an EMBL/GenBank/DDBJ whole genome shotgun (WGS) entry which is preliminary data.</text>
</comment>
<proteinExistence type="predicted"/>